<evidence type="ECO:0000313" key="4">
    <source>
        <dbReference type="Proteomes" id="UP000186817"/>
    </source>
</evidence>
<sequence length="1171" mass="127015">MPWRTPGVRRLASLPIAATSGDPEWLLLKLPGREAAVLPVLRREGGLLLAMASDVISNAELEANAIEGVTTDLGPTHVVMVDGLRGDEEPLEVEVILMDWPQALFKHLRHGGAPSWPPGTIWPHVEEETVRQVSSDLVVSAARAWIQEEDVRLSDAYATAVEGPPGPNGPTGGENILHQLLTQMEATASVVTQLQEDMARMKAEPRIATAATAPTGALHAAQQLVGQAPPGRQGQPKMRSMPAPAGGIGALVGEDGEVADDGHPSTDQLVRTALVALLEKQSKKKKGNAPGLPLAQSGSESEGEAEEDPLRRLSGAKGTMLLERLRVSMEAEPQAYVTAMETMAAQILGEAQPGPSTMERYVREQMPLGAEKSLGYMTWGVARAVTALKAGESQKAQLILLLLLSAVEQYKLDASWVAAWRLTHLTSPPFADWRAKESSIHQLRADHSHTRLAHPTWMAAIVARLRDEEVLTKRRQSVDDRWDAVKRLSLVLESEVVEGLLSMDATKLISLIVVTARVAKSKICTERLLSSLGYELRLDQCRPTNPPRDRRDLEKGRVTVATAAIRDRLLADFQDWLGAEEQDHCPLAELSHRDPIQVSILVEEYGRSLYEQGVPRRDYAETINVLVQKFPFLKNFLAGPWRLLTTWESLCPSKVHPPMPLPILKALVTTALAWSWTRFALLLLVGFYGLLRPCELMALIASDCLQTSETGFKDVIFLKLTLVKSRTRGARMQSVRLDLPYVVSFLKKCLQVMAPNEPLWPYTASLFRTRLQKALEVVTNNGSLCVPSSLRPGGATFWFREWQEDLPRLQWRGRWVHFKTLAHYIQEVGCYNVLDALTGRARHKVQCLASLCESACQEFEVRADLTSQVVSESPARPAGQPPQALALLVLVSLLTEQTPLPQSEQQWRAVSPVNVRAGPRQGLPDCLLSETGGECRIGALQLEKDGSVVSCQLVGIGVVDGFYLVAVPHAAWHRTGARRYLPNNCLTRAVLAEVLAASEADRKQPHPVWKVKAWIGLLSGACVESVTFSGGGEATAFGAGDEGAEVVFVVAGSGGTSAGPSPVCPLGASLTAVASEHFAFHSAHEYEEEAMPADRTTERLQAVESAISELKAGIQTLLDRKAGGNPAPETKPGGKEPEGTNPGVGAGRGGGSLPGLDPAVLRSARMAGVPE</sequence>
<keyword evidence="1" id="KW-0233">DNA recombination</keyword>
<evidence type="ECO:0000256" key="1">
    <source>
        <dbReference type="ARBA" id="ARBA00023172"/>
    </source>
</evidence>
<dbReference type="OrthoDB" id="448116at2759"/>
<evidence type="ECO:0000256" key="2">
    <source>
        <dbReference type="SAM" id="MobiDB-lite"/>
    </source>
</evidence>
<accession>A0A1Q9CXR6</accession>
<dbReference type="AlphaFoldDB" id="A0A1Q9CXR6"/>
<dbReference type="GO" id="GO:0006310">
    <property type="term" value="P:DNA recombination"/>
    <property type="evidence" value="ECO:0007669"/>
    <property type="project" value="UniProtKB-KW"/>
</dbReference>
<feature type="region of interest" description="Disordered" evidence="2">
    <location>
        <begin position="1119"/>
        <end position="1171"/>
    </location>
</feature>
<evidence type="ECO:0000313" key="3">
    <source>
        <dbReference type="EMBL" id="OLP87733.1"/>
    </source>
</evidence>
<dbReference type="GO" id="GO:0015074">
    <property type="term" value="P:DNA integration"/>
    <property type="evidence" value="ECO:0007669"/>
    <property type="project" value="InterPro"/>
</dbReference>
<evidence type="ECO:0008006" key="5">
    <source>
        <dbReference type="Google" id="ProtNLM"/>
    </source>
</evidence>
<dbReference type="InterPro" id="IPR013762">
    <property type="entry name" value="Integrase-like_cat_sf"/>
</dbReference>
<dbReference type="Gene3D" id="1.10.443.10">
    <property type="entry name" value="Intergrase catalytic core"/>
    <property type="match status" value="1"/>
</dbReference>
<dbReference type="Proteomes" id="UP000186817">
    <property type="component" value="Unassembled WGS sequence"/>
</dbReference>
<proteinExistence type="predicted"/>
<dbReference type="GO" id="GO:0003677">
    <property type="term" value="F:DNA binding"/>
    <property type="evidence" value="ECO:0007669"/>
    <property type="project" value="InterPro"/>
</dbReference>
<comment type="caution">
    <text evidence="3">The sequence shown here is derived from an EMBL/GenBank/DDBJ whole genome shotgun (WGS) entry which is preliminary data.</text>
</comment>
<feature type="region of interest" description="Disordered" evidence="2">
    <location>
        <begin position="281"/>
        <end position="315"/>
    </location>
</feature>
<protein>
    <recommendedName>
        <fullName evidence="5">Tyr recombinase domain-containing protein</fullName>
    </recommendedName>
</protein>
<reference evidence="3 4" key="1">
    <citation type="submission" date="2016-02" db="EMBL/GenBank/DDBJ databases">
        <title>Genome analysis of coral dinoflagellate symbionts highlights evolutionary adaptations to a symbiotic lifestyle.</title>
        <authorList>
            <person name="Aranda M."/>
            <person name="Li Y."/>
            <person name="Liew Y.J."/>
            <person name="Baumgarten S."/>
            <person name="Simakov O."/>
            <person name="Wilson M."/>
            <person name="Piel J."/>
            <person name="Ashoor H."/>
            <person name="Bougouffa S."/>
            <person name="Bajic V.B."/>
            <person name="Ryu T."/>
            <person name="Ravasi T."/>
            <person name="Bayer T."/>
            <person name="Micklem G."/>
            <person name="Kim H."/>
            <person name="Bhak J."/>
            <person name="Lajeunesse T.C."/>
            <person name="Voolstra C.R."/>
        </authorList>
    </citation>
    <scope>NUCLEOTIDE SEQUENCE [LARGE SCALE GENOMIC DNA]</scope>
    <source>
        <strain evidence="3 4">CCMP2467</strain>
    </source>
</reference>
<dbReference type="InterPro" id="IPR011010">
    <property type="entry name" value="DNA_brk_join_enz"/>
</dbReference>
<gene>
    <name evidence="3" type="ORF">AK812_SmicGene31035</name>
</gene>
<dbReference type="EMBL" id="LSRX01000845">
    <property type="protein sequence ID" value="OLP87733.1"/>
    <property type="molecule type" value="Genomic_DNA"/>
</dbReference>
<feature type="compositionally biased region" description="Gly residues" evidence="2">
    <location>
        <begin position="1142"/>
        <end position="1153"/>
    </location>
</feature>
<name>A0A1Q9CXR6_SYMMI</name>
<organism evidence="3 4">
    <name type="scientific">Symbiodinium microadriaticum</name>
    <name type="common">Dinoflagellate</name>
    <name type="synonym">Zooxanthella microadriatica</name>
    <dbReference type="NCBI Taxonomy" id="2951"/>
    <lineage>
        <taxon>Eukaryota</taxon>
        <taxon>Sar</taxon>
        <taxon>Alveolata</taxon>
        <taxon>Dinophyceae</taxon>
        <taxon>Suessiales</taxon>
        <taxon>Symbiodiniaceae</taxon>
        <taxon>Symbiodinium</taxon>
    </lineage>
</organism>
<keyword evidence="4" id="KW-1185">Reference proteome</keyword>
<dbReference type="SUPFAM" id="SSF56349">
    <property type="entry name" value="DNA breaking-rejoining enzymes"/>
    <property type="match status" value="1"/>
</dbReference>